<dbReference type="PROSITE" id="PS01156">
    <property type="entry name" value="TONB_DEPENDENT_REC_2"/>
    <property type="match status" value="1"/>
</dbReference>
<dbReference type="RefSeq" id="WP_085363685.1">
    <property type="nucleotide sequence ID" value="NZ_LT906434.1"/>
</dbReference>
<dbReference type="Pfam" id="PF07715">
    <property type="entry name" value="Plug"/>
    <property type="match status" value="1"/>
</dbReference>
<evidence type="ECO:0000313" key="18">
    <source>
        <dbReference type="EMBL" id="SNU78965.1"/>
    </source>
</evidence>
<evidence type="ECO:0000256" key="10">
    <source>
        <dbReference type="ARBA" id="ARBA00023237"/>
    </source>
</evidence>
<dbReference type="InterPro" id="IPR012910">
    <property type="entry name" value="Plug_dom"/>
</dbReference>
<dbReference type="GO" id="GO:0044718">
    <property type="term" value="P:siderophore transmembrane transport"/>
    <property type="evidence" value="ECO:0007669"/>
    <property type="project" value="TreeGrafter"/>
</dbReference>
<evidence type="ECO:0000256" key="7">
    <source>
        <dbReference type="ARBA" id="ARBA00023077"/>
    </source>
</evidence>
<reference evidence="17 19" key="1">
    <citation type="submission" date="2017-01" db="EMBL/GenBank/DDBJ databases">
        <authorList>
            <person name="Wolfgang W.J."/>
            <person name="Cole J."/>
            <person name="Wroblewski D."/>
            <person name="Mcginnis J."/>
            <person name="Musser K.A."/>
        </authorList>
    </citation>
    <scope>NUCLEOTIDE SEQUENCE [LARGE SCALE GENOMIC DNA]</scope>
    <source>
        <strain evidence="17 19">DSM 21643</strain>
    </source>
</reference>
<dbReference type="PANTHER" id="PTHR30069:SF41">
    <property type="entry name" value="HEME_HEMOPEXIN UTILIZATION PROTEIN C"/>
    <property type="match status" value="1"/>
</dbReference>
<dbReference type="InterPro" id="IPR039426">
    <property type="entry name" value="TonB-dep_rcpt-like"/>
</dbReference>
<keyword evidence="3 11" id="KW-0813">Transport</keyword>
<feature type="chain" id="PRO_5044349868" evidence="14">
    <location>
        <begin position="24"/>
        <end position="693"/>
    </location>
</feature>
<keyword evidence="19" id="KW-1185">Reference proteome</keyword>
<feature type="short sequence motif" description="TonB C-terminal box" evidence="12">
    <location>
        <begin position="676"/>
        <end position="693"/>
    </location>
</feature>
<accession>A0AB38DP55</accession>
<protein>
    <submittedName>
        <fullName evidence="18">FetA</fullName>
    </submittedName>
    <submittedName>
        <fullName evidence="17">TonB-dependent siderophore receptor</fullName>
    </submittedName>
</protein>
<feature type="signal peptide" evidence="14">
    <location>
        <begin position="1"/>
        <end position="23"/>
    </location>
</feature>
<keyword evidence="5 11" id="KW-0812">Transmembrane</keyword>
<organism evidence="18 20">
    <name type="scientific">Neisseria zoodegmatis</name>
    <dbReference type="NCBI Taxonomy" id="326523"/>
    <lineage>
        <taxon>Bacteria</taxon>
        <taxon>Pseudomonadati</taxon>
        <taxon>Pseudomonadota</taxon>
        <taxon>Betaproteobacteria</taxon>
        <taxon>Neisseriales</taxon>
        <taxon>Neisseriaceae</taxon>
        <taxon>Neisseria</taxon>
    </lineage>
</organism>
<gene>
    <name evidence="18" type="primary">hxuC</name>
    <name evidence="17" type="ORF">BWD10_06950</name>
    <name evidence="18" type="ORF">SAMEA4504057_00451</name>
</gene>
<evidence type="ECO:0000256" key="12">
    <source>
        <dbReference type="PROSITE-ProRule" id="PRU10144"/>
    </source>
</evidence>
<dbReference type="Pfam" id="PF00593">
    <property type="entry name" value="TonB_dep_Rec_b-barrel"/>
    <property type="match status" value="1"/>
</dbReference>
<evidence type="ECO:0000256" key="13">
    <source>
        <dbReference type="RuleBase" id="RU003357"/>
    </source>
</evidence>
<dbReference type="InterPro" id="IPR037066">
    <property type="entry name" value="Plug_dom_sf"/>
</dbReference>
<evidence type="ECO:0000259" key="16">
    <source>
        <dbReference type="Pfam" id="PF07715"/>
    </source>
</evidence>
<proteinExistence type="inferred from homology"/>
<dbReference type="AlphaFoldDB" id="A0AB38DP55"/>
<evidence type="ECO:0000256" key="8">
    <source>
        <dbReference type="ARBA" id="ARBA00023136"/>
    </source>
</evidence>
<keyword evidence="6 14" id="KW-0732">Signal</keyword>
<dbReference type="GO" id="GO:0015344">
    <property type="term" value="F:siderophore uptake transmembrane transporter activity"/>
    <property type="evidence" value="ECO:0007669"/>
    <property type="project" value="TreeGrafter"/>
</dbReference>
<dbReference type="Gene3D" id="2.40.170.20">
    <property type="entry name" value="TonB-dependent receptor, beta-barrel domain"/>
    <property type="match status" value="1"/>
</dbReference>
<evidence type="ECO:0000256" key="9">
    <source>
        <dbReference type="ARBA" id="ARBA00023170"/>
    </source>
</evidence>
<name>A0AB38DP55_9NEIS</name>
<dbReference type="InterPro" id="IPR010917">
    <property type="entry name" value="TonB_rcpt_CS"/>
</dbReference>
<evidence type="ECO:0000256" key="6">
    <source>
        <dbReference type="ARBA" id="ARBA00022729"/>
    </source>
</evidence>
<reference evidence="18 20" key="2">
    <citation type="submission" date="2017-06" db="EMBL/GenBank/DDBJ databases">
        <authorList>
            <consortium name="Pathogen Informatics"/>
        </authorList>
    </citation>
    <scope>NUCLEOTIDE SEQUENCE [LARGE SCALE GENOMIC DNA]</scope>
    <source>
        <strain evidence="18 20">NCTC12230</strain>
    </source>
</reference>
<evidence type="ECO:0000313" key="20">
    <source>
        <dbReference type="Proteomes" id="UP000215033"/>
    </source>
</evidence>
<dbReference type="SUPFAM" id="SSF56935">
    <property type="entry name" value="Porins"/>
    <property type="match status" value="1"/>
</dbReference>
<evidence type="ECO:0000259" key="15">
    <source>
        <dbReference type="Pfam" id="PF00593"/>
    </source>
</evidence>
<dbReference type="InterPro" id="IPR000531">
    <property type="entry name" value="Beta-barrel_TonB"/>
</dbReference>
<dbReference type="KEGG" id="nzo:SAMEA4504057_0451"/>
<evidence type="ECO:0000256" key="1">
    <source>
        <dbReference type="ARBA" id="ARBA00004571"/>
    </source>
</evidence>
<dbReference type="EMBL" id="LT906434">
    <property type="protein sequence ID" value="SNU78965.1"/>
    <property type="molecule type" value="Genomic_DNA"/>
</dbReference>
<dbReference type="EMBL" id="MTBM01000008">
    <property type="protein sequence ID" value="OSI09934.1"/>
    <property type="molecule type" value="Genomic_DNA"/>
</dbReference>
<evidence type="ECO:0000256" key="14">
    <source>
        <dbReference type="SAM" id="SignalP"/>
    </source>
</evidence>
<evidence type="ECO:0000313" key="17">
    <source>
        <dbReference type="EMBL" id="OSI09934.1"/>
    </source>
</evidence>
<comment type="similarity">
    <text evidence="2 11 13">Belongs to the TonB-dependent receptor family.</text>
</comment>
<feature type="domain" description="TonB-dependent receptor-like beta-barrel" evidence="15">
    <location>
        <begin position="288"/>
        <end position="664"/>
    </location>
</feature>
<dbReference type="PROSITE" id="PS52016">
    <property type="entry name" value="TONB_DEPENDENT_REC_3"/>
    <property type="match status" value="1"/>
</dbReference>
<evidence type="ECO:0000256" key="4">
    <source>
        <dbReference type="ARBA" id="ARBA00022452"/>
    </source>
</evidence>
<dbReference type="GO" id="GO:0009279">
    <property type="term" value="C:cell outer membrane"/>
    <property type="evidence" value="ECO:0007669"/>
    <property type="project" value="UniProtKB-SubCell"/>
</dbReference>
<evidence type="ECO:0000256" key="2">
    <source>
        <dbReference type="ARBA" id="ARBA00009810"/>
    </source>
</evidence>
<evidence type="ECO:0000256" key="11">
    <source>
        <dbReference type="PROSITE-ProRule" id="PRU01360"/>
    </source>
</evidence>
<comment type="subcellular location">
    <subcellularLocation>
        <location evidence="1 11">Cell outer membrane</location>
        <topology evidence="1 11">Multi-pass membrane protein</topology>
    </subcellularLocation>
</comment>
<feature type="domain" description="TonB-dependent receptor plug" evidence="16">
    <location>
        <begin position="46"/>
        <end position="146"/>
    </location>
</feature>
<keyword evidence="4 11" id="KW-1134">Transmembrane beta strand</keyword>
<keyword evidence="8 11" id="KW-0472">Membrane</keyword>
<dbReference type="InterPro" id="IPR036942">
    <property type="entry name" value="Beta-barrel_TonB_sf"/>
</dbReference>
<sequence>MKFKQLPLTAAVLGALCATPAFAANSETSNVTLDTVTVTGDRQGAKVKTNVVTTRSKDESTETDLRGLFKEEPAIGIGGGNGTSQYLYIRNMGQNSVDVKVDNAYSDSQIHYHQGRHMLDPALVKIVSVQKGAGSASAGIGQTNGAVIAKTLDAQDLLKNSTNPDFGFKVNSGYNTNDGHNYGLTLFGKPGAVDFVLSGNRVKESNYKGGSGYRNGLDGSNRVPFSALDKTGYLAKIGVDAGEDHRFVLSHLNNEHKGERVVREEFAVGGERLTLERQAPAKRKMSINQTNLEWTGKNLGFAQSAAANIYRLEKNRWSVDDSKNGYAGGNSNIGPTETKIETIGGNVNFDSHLNDRILLKYGVNYRTQQVKPNQIFRAGVTRQKKQDVGVYTEMIADVVKNLTLTTGLRYDHFNFKAMDGKKVSSGSVSPSFGVIWQVIPDLSLSASHNYATRSPRMQDGIMAHGKRGVVSIASGTKAERARNIELGFNYDNGTFGADGSYFWQNISKALGTSTGRNNHLCDAPTPQNKNECFSEIINAGKVKNSGYELGASFRKGGWKARVGVAYSKPKFYGERLSANPEYAMRIGRTWTGSLSYRFANPDLEIGIQHRQVEGVKKEDNYILVNRQVTAADKGKKAFGVTDLSANWKPLKNDKMNVNFAVNNVFNKNYIPHAQRSDLPGAGREYRVGLNYTF</sequence>
<keyword evidence="10 11" id="KW-0998">Cell outer membrane</keyword>
<keyword evidence="9 17" id="KW-0675">Receptor</keyword>
<evidence type="ECO:0000256" key="5">
    <source>
        <dbReference type="ARBA" id="ARBA00022692"/>
    </source>
</evidence>
<keyword evidence="7 13" id="KW-0798">TonB box</keyword>
<evidence type="ECO:0000256" key="3">
    <source>
        <dbReference type="ARBA" id="ARBA00022448"/>
    </source>
</evidence>
<dbReference type="Proteomes" id="UP000193466">
    <property type="component" value="Unassembled WGS sequence"/>
</dbReference>
<dbReference type="Gene3D" id="2.170.130.10">
    <property type="entry name" value="TonB-dependent receptor, plug domain"/>
    <property type="match status" value="1"/>
</dbReference>
<evidence type="ECO:0000313" key="19">
    <source>
        <dbReference type="Proteomes" id="UP000193466"/>
    </source>
</evidence>
<dbReference type="Proteomes" id="UP000215033">
    <property type="component" value="Chromosome 1"/>
</dbReference>
<dbReference type="PANTHER" id="PTHR30069">
    <property type="entry name" value="TONB-DEPENDENT OUTER MEMBRANE RECEPTOR"/>
    <property type="match status" value="1"/>
</dbReference>